<organism evidence="2 3">
    <name type="scientific">Abeliophyllum distichum</name>
    <dbReference type="NCBI Taxonomy" id="126358"/>
    <lineage>
        <taxon>Eukaryota</taxon>
        <taxon>Viridiplantae</taxon>
        <taxon>Streptophyta</taxon>
        <taxon>Embryophyta</taxon>
        <taxon>Tracheophyta</taxon>
        <taxon>Spermatophyta</taxon>
        <taxon>Magnoliopsida</taxon>
        <taxon>eudicotyledons</taxon>
        <taxon>Gunneridae</taxon>
        <taxon>Pentapetalae</taxon>
        <taxon>asterids</taxon>
        <taxon>lamiids</taxon>
        <taxon>Lamiales</taxon>
        <taxon>Oleaceae</taxon>
        <taxon>Forsythieae</taxon>
        <taxon>Abeliophyllum</taxon>
    </lineage>
</organism>
<reference evidence="3" key="1">
    <citation type="submission" date="2024-07" db="EMBL/GenBank/DDBJ databases">
        <title>Two chromosome-level genome assemblies of Korean endemic species Abeliophyllum distichum and Forsythia ovata (Oleaceae).</title>
        <authorList>
            <person name="Jang H."/>
        </authorList>
    </citation>
    <scope>NUCLEOTIDE SEQUENCE [LARGE SCALE GENOMIC DNA]</scope>
</reference>
<evidence type="ECO:0000256" key="1">
    <source>
        <dbReference type="SAM" id="MobiDB-lite"/>
    </source>
</evidence>
<accession>A0ABD1TKS3</accession>
<keyword evidence="3" id="KW-1185">Reference proteome</keyword>
<dbReference type="EMBL" id="JBFOLK010000005">
    <property type="protein sequence ID" value="KAL2513330.1"/>
    <property type="molecule type" value="Genomic_DNA"/>
</dbReference>
<comment type="caution">
    <text evidence="2">The sequence shown here is derived from an EMBL/GenBank/DDBJ whole genome shotgun (WGS) entry which is preliminary data.</text>
</comment>
<dbReference type="AlphaFoldDB" id="A0ABD1TKS3"/>
<feature type="compositionally biased region" description="Low complexity" evidence="1">
    <location>
        <begin position="144"/>
        <end position="156"/>
    </location>
</feature>
<feature type="region of interest" description="Disordered" evidence="1">
    <location>
        <begin position="77"/>
        <end position="108"/>
    </location>
</feature>
<sequence>MNLRYKSLPFDDQEKELRSLKNQSNFLENSTLVPPSSPYIPASHFQNSPQAVGPMYSSNFSSSLKVLFTPEEWERTFKKLKSPKTQPKPTASKEPPPNPEKHPQLMIKNPISKFLERAQKQTPFTPPVLSFTLPVLSITEDPYSSSTESWKSSNESYKGQPSFYMANNAQTSHKEHDERE</sequence>
<dbReference type="Proteomes" id="UP001604336">
    <property type="component" value="Unassembled WGS sequence"/>
</dbReference>
<evidence type="ECO:0000313" key="3">
    <source>
        <dbReference type="Proteomes" id="UP001604336"/>
    </source>
</evidence>
<protein>
    <submittedName>
        <fullName evidence="2">Uncharacterized protein</fullName>
    </submittedName>
</protein>
<evidence type="ECO:0000313" key="2">
    <source>
        <dbReference type="EMBL" id="KAL2513330.1"/>
    </source>
</evidence>
<name>A0ABD1TKS3_9LAMI</name>
<proteinExistence type="predicted"/>
<feature type="region of interest" description="Disordered" evidence="1">
    <location>
        <begin position="141"/>
        <end position="180"/>
    </location>
</feature>
<gene>
    <name evidence="2" type="ORF">Adt_18930</name>
</gene>